<dbReference type="Proteomes" id="UP000195766">
    <property type="component" value="Unassembled WGS sequence"/>
</dbReference>
<keyword evidence="3" id="KW-0547">Nucleotide-binding</keyword>
<dbReference type="Pfam" id="PF08245">
    <property type="entry name" value="Mur_ligase_M"/>
    <property type="match status" value="1"/>
</dbReference>
<dbReference type="SUPFAM" id="SSF53244">
    <property type="entry name" value="MurD-like peptide ligases, peptide-binding domain"/>
    <property type="match status" value="1"/>
</dbReference>
<dbReference type="EC" id="6.3.2.8" evidence="12"/>
<dbReference type="InterPro" id="IPR013221">
    <property type="entry name" value="Mur_ligase_cen"/>
</dbReference>
<name>A0A1R4EYC9_BREDI</name>
<feature type="domain" description="Mur ligase C-terminal" evidence="10">
    <location>
        <begin position="341"/>
        <end position="473"/>
    </location>
</feature>
<dbReference type="InterPro" id="IPR050061">
    <property type="entry name" value="MurCDEF_pg_biosynth"/>
</dbReference>
<dbReference type="GO" id="GO:0071555">
    <property type="term" value="P:cell wall organization"/>
    <property type="evidence" value="ECO:0007669"/>
    <property type="project" value="UniProtKB-KW"/>
</dbReference>
<dbReference type="Gene3D" id="3.40.50.720">
    <property type="entry name" value="NAD(P)-binding Rossmann-like Domain"/>
    <property type="match status" value="1"/>
</dbReference>
<evidence type="ECO:0000256" key="2">
    <source>
        <dbReference type="ARBA" id="ARBA00022618"/>
    </source>
</evidence>
<dbReference type="PANTHER" id="PTHR43445">
    <property type="entry name" value="UDP-N-ACETYLMURAMATE--L-ALANINE LIGASE-RELATED"/>
    <property type="match status" value="1"/>
</dbReference>
<gene>
    <name evidence="12" type="ORF">FM111_01505</name>
</gene>
<dbReference type="GO" id="GO:0008763">
    <property type="term" value="F:UDP-N-acetylmuramate-L-alanine ligase activity"/>
    <property type="evidence" value="ECO:0007669"/>
    <property type="project" value="UniProtKB-EC"/>
</dbReference>
<dbReference type="InterPro" id="IPR036615">
    <property type="entry name" value="Mur_ligase_C_dom_sf"/>
</dbReference>
<evidence type="ECO:0000313" key="12">
    <source>
        <dbReference type="EMBL" id="SJM48670.1"/>
    </source>
</evidence>
<evidence type="ECO:0000256" key="1">
    <source>
        <dbReference type="ARBA" id="ARBA00022598"/>
    </source>
</evidence>
<dbReference type="Pfam" id="PF01225">
    <property type="entry name" value="Mur_ligase"/>
    <property type="match status" value="1"/>
</dbReference>
<evidence type="ECO:0000256" key="6">
    <source>
        <dbReference type="ARBA" id="ARBA00022984"/>
    </source>
</evidence>
<dbReference type="GO" id="GO:0009252">
    <property type="term" value="P:peptidoglycan biosynthetic process"/>
    <property type="evidence" value="ECO:0007669"/>
    <property type="project" value="UniProtKB-KW"/>
</dbReference>
<sequence>MDGVASGVLRASQIRHSPVSRIEIKPMNKDYFFCGVGGSGMLPLAMIVQAQGGRIAGSDRALDQGRTPEKFDWLRAHSVTLHPQDGSGVVSKDQVVVATGAVEDTVPDIGAAKRVGALIKTRPQLLSELFNAAPTSIGVAGTSGKSTITGMIAWILDQAAREPTVVNGAVMKNFADADHPFASALVGGPDLFVAEVDESDGSIARYDPTVAVVSNISLDHKSMEELRDLFGGFVGRAMTAVLNLDNPETAALAQTLAPGKATTFALGEEEADLSAHDLQPLPTGMTFELRVRGEAARAARLNVPGAHNVANALAALGAVKALGVDMDQAVAALETFSGIRRRLEVVGAQGGVTVIDDFAHNPDKIAATLKTLHAFDGRLLILFQPHGFGPLKLMKHEFVEGFAGLMRPDDVLLMPEPVYYGGTTDRSVGSEDIAAGVRAAGRQAQALETRADCGDRIVEIARPGDRVVVMGARDDSLSTFAAELLARL</sequence>
<evidence type="ECO:0000256" key="5">
    <source>
        <dbReference type="ARBA" id="ARBA00022960"/>
    </source>
</evidence>
<keyword evidence="1 12" id="KW-0436">Ligase</keyword>
<keyword evidence="6" id="KW-0573">Peptidoglycan synthesis</keyword>
<dbReference type="InterPro" id="IPR000713">
    <property type="entry name" value="Mur_ligase_N"/>
</dbReference>
<feature type="domain" description="Mur ligase N-terminal catalytic" evidence="9">
    <location>
        <begin position="33"/>
        <end position="132"/>
    </location>
</feature>
<accession>A0A1R4EYC9</accession>
<evidence type="ECO:0000256" key="3">
    <source>
        <dbReference type="ARBA" id="ARBA00022741"/>
    </source>
</evidence>
<dbReference type="InterPro" id="IPR004101">
    <property type="entry name" value="Mur_ligase_C"/>
</dbReference>
<evidence type="ECO:0000256" key="4">
    <source>
        <dbReference type="ARBA" id="ARBA00022840"/>
    </source>
</evidence>
<evidence type="ECO:0000259" key="10">
    <source>
        <dbReference type="Pfam" id="PF02875"/>
    </source>
</evidence>
<feature type="domain" description="Mur ligase central" evidence="11">
    <location>
        <begin position="139"/>
        <end position="318"/>
    </location>
</feature>
<dbReference type="AlphaFoldDB" id="A0A1R4EYC9"/>
<keyword evidence="5" id="KW-0133">Cell shape</keyword>
<organism evidence="12 13">
    <name type="scientific">Brevundimonas diminuta 3F5N</name>
    <dbReference type="NCBI Taxonomy" id="1255603"/>
    <lineage>
        <taxon>Bacteria</taxon>
        <taxon>Pseudomonadati</taxon>
        <taxon>Pseudomonadota</taxon>
        <taxon>Alphaproteobacteria</taxon>
        <taxon>Caulobacterales</taxon>
        <taxon>Caulobacteraceae</taxon>
        <taxon>Brevundimonas</taxon>
    </lineage>
</organism>
<keyword evidence="2" id="KW-0132">Cell division</keyword>
<dbReference type="GO" id="GO:0005524">
    <property type="term" value="F:ATP binding"/>
    <property type="evidence" value="ECO:0007669"/>
    <property type="project" value="UniProtKB-KW"/>
</dbReference>
<dbReference type="PANTHER" id="PTHR43445:SF3">
    <property type="entry name" value="UDP-N-ACETYLMURAMATE--L-ALANINE LIGASE"/>
    <property type="match status" value="1"/>
</dbReference>
<evidence type="ECO:0000256" key="7">
    <source>
        <dbReference type="ARBA" id="ARBA00023306"/>
    </source>
</evidence>
<evidence type="ECO:0000259" key="9">
    <source>
        <dbReference type="Pfam" id="PF01225"/>
    </source>
</evidence>
<evidence type="ECO:0000313" key="13">
    <source>
        <dbReference type="Proteomes" id="UP000195766"/>
    </source>
</evidence>
<dbReference type="Gene3D" id="3.90.190.20">
    <property type="entry name" value="Mur ligase, C-terminal domain"/>
    <property type="match status" value="1"/>
</dbReference>
<proteinExistence type="predicted"/>
<evidence type="ECO:0000256" key="8">
    <source>
        <dbReference type="ARBA" id="ARBA00023316"/>
    </source>
</evidence>
<dbReference type="SUPFAM" id="SSF53623">
    <property type="entry name" value="MurD-like peptide ligases, catalytic domain"/>
    <property type="match status" value="1"/>
</dbReference>
<protein>
    <submittedName>
        <fullName evidence="12">UDP-N-acetylmuramate--alanine ligase</fullName>
        <ecNumber evidence="12">6.3.2.8</ecNumber>
    </submittedName>
</protein>
<reference evidence="12 13" key="1">
    <citation type="submission" date="2017-02" db="EMBL/GenBank/DDBJ databases">
        <authorList>
            <person name="Peterson S.W."/>
        </authorList>
    </citation>
    <scope>NUCLEOTIDE SEQUENCE [LARGE SCALE GENOMIC DNA]</scope>
    <source>
        <strain evidence="12 13">3F5N</strain>
    </source>
</reference>
<dbReference type="EMBL" id="FUIE01000012">
    <property type="protein sequence ID" value="SJM48670.1"/>
    <property type="molecule type" value="Genomic_DNA"/>
</dbReference>
<keyword evidence="4" id="KW-0067">ATP-binding</keyword>
<dbReference type="Gene3D" id="3.40.1190.10">
    <property type="entry name" value="Mur-like, catalytic domain"/>
    <property type="match status" value="1"/>
</dbReference>
<dbReference type="GO" id="GO:0008360">
    <property type="term" value="P:regulation of cell shape"/>
    <property type="evidence" value="ECO:0007669"/>
    <property type="project" value="UniProtKB-KW"/>
</dbReference>
<dbReference type="Pfam" id="PF02875">
    <property type="entry name" value="Mur_ligase_C"/>
    <property type="match status" value="1"/>
</dbReference>
<keyword evidence="7" id="KW-0131">Cell cycle</keyword>
<evidence type="ECO:0000259" key="11">
    <source>
        <dbReference type="Pfam" id="PF08245"/>
    </source>
</evidence>
<dbReference type="GO" id="GO:0051301">
    <property type="term" value="P:cell division"/>
    <property type="evidence" value="ECO:0007669"/>
    <property type="project" value="UniProtKB-KW"/>
</dbReference>
<keyword evidence="8" id="KW-0961">Cell wall biogenesis/degradation</keyword>
<dbReference type="InterPro" id="IPR036565">
    <property type="entry name" value="Mur-like_cat_sf"/>
</dbReference>
<dbReference type="SUPFAM" id="SSF51984">
    <property type="entry name" value="MurCD N-terminal domain"/>
    <property type="match status" value="1"/>
</dbReference>